<keyword evidence="4" id="KW-1185">Reference proteome</keyword>
<accession>A0AAX3YF24</accession>
<reference evidence="3" key="2">
    <citation type="submission" date="2023-07" db="EMBL/GenBank/DDBJ databases">
        <title>Genomic analysis of Rhodococcus opacus VOC-14 with glycol ethers degradation activity.</title>
        <authorList>
            <person name="Narkevich D.A."/>
            <person name="Hlushen A.M."/>
            <person name="Akhremchuk A.E."/>
            <person name="Sikolenko M.A."/>
            <person name="Valentovich L.N."/>
        </authorList>
    </citation>
    <scope>NUCLEOTIDE SEQUENCE</scope>
    <source>
        <strain evidence="3">VOC-14</strain>
    </source>
</reference>
<proteinExistence type="predicted"/>
<feature type="domain" description="Peptidase M24" evidence="1">
    <location>
        <begin position="17"/>
        <end position="192"/>
    </location>
</feature>
<evidence type="ECO:0000313" key="5">
    <source>
        <dbReference type="Proteomes" id="UP001231166"/>
    </source>
</evidence>
<dbReference type="Proteomes" id="UP001066327">
    <property type="component" value="Unassembled WGS sequence"/>
</dbReference>
<dbReference type="Proteomes" id="UP001231166">
    <property type="component" value="Chromosome"/>
</dbReference>
<dbReference type="RefSeq" id="WP_167114615.1">
    <property type="nucleotide sequence ID" value="NZ_CP130953.1"/>
</dbReference>
<evidence type="ECO:0000313" key="2">
    <source>
        <dbReference type="EMBL" id="MCZ4583583.1"/>
    </source>
</evidence>
<dbReference type="SUPFAM" id="SSF55920">
    <property type="entry name" value="Creatinase/aminopeptidase"/>
    <property type="match status" value="1"/>
</dbReference>
<evidence type="ECO:0000313" key="4">
    <source>
        <dbReference type="Proteomes" id="UP001066327"/>
    </source>
</evidence>
<protein>
    <submittedName>
        <fullName evidence="3">M24 family metallopeptidase</fullName>
    </submittedName>
</protein>
<dbReference type="AlphaFoldDB" id="A0AAX3YF24"/>
<evidence type="ECO:0000259" key="1">
    <source>
        <dbReference type="Pfam" id="PF00557"/>
    </source>
</evidence>
<sequence>MPSSAVSERERVSSLLDAQDKAVALFDAVVARGLIAPGASESAVSDAIRDLADDMFGTRRFWHKRIVRTGINTLEPYRSNPPDLTIAADAITFLDFGPIFEAWEADFGRTYVLGDDPAKIALRDALEPVWQRGRDYFHAHPDVTGAELYAHVVDLARQSGWEFGSSIAGHLVGEFPHEKIAGHKTDSYIKPGSAGPMRRLDAAGRPCHWILEIHLVNRARGIGGFFEQLLDLSR</sequence>
<dbReference type="EMBL" id="CP130953">
    <property type="protein sequence ID" value="WLF47305.1"/>
    <property type="molecule type" value="Genomic_DNA"/>
</dbReference>
<evidence type="ECO:0000313" key="3">
    <source>
        <dbReference type="EMBL" id="WLF47305.1"/>
    </source>
</evidence>
<reference evidence="2" key="1">
    <citation type="submission" date="2022-12" db="EMBL/GenBank/DDBJ databases">
        <authorList>
            <person name="Krivoruchko A.V."/>
            <person name="Elkin A."/>
        </authorList>
    </citation>
    <scope>NUCLEOTIDE SEQUENCE</scope>
    <source>
        <strain evidence="2">IEGM 249</strain>
    </source>
</reference>
<dbReference type="InterPro" id="IPR000994">
    <property type="entry name" value="Pept_M24"/>
</dbReference>
<dbReference type="InterPro" id="IPR036005">
    <property type="entry name" value="Creatinase/aminopeptidase-like"/>
</dbReference>
<dbReference type="Gene3D" id="3.90.230.10">
    <property type="entry name" value="Creatinase/methionine aminopeptidase superfamily"/>
    <property type="match status" value="1"/>
</dbReference>
<organism evidence="3 5">
    <name type="scientific">Rhodococcus opacus</name>
    <name type="common">Nocardia opaca</name>
    <dbReference type="NCBI Taxonomy" id="37919"/>
    <lineage>
        <taxon>Bacteria</taxon>
        <taxon>Bacillati</taxon>
        <taxon>Actinomycetota</taxon>
        <taxon>Actinomycetes</taxon>
        <taxon>Mycobacteriales</taxon>
        <taxon>Nocardiaceae</taxon>
        <taxon>Rhodococcus</taxon>
    </lineage>
</organism>
<dbReference type="Pfam" id="PF00557">
    <property type="entry name" value="Peptidase_M24"/>
    <property type="match status" value="1"/>
</dbReference>
<gene>
    <name evidence="2" type="ORF">O4328_07750</name>
    <name evidence="3" type="ORF">Q5707_36580</name>
</gene>
<name>A0AAX3YF24_RHOOP</name>
<dbReference type="EMBL" id="JAPWIS010000003">
    <property type="protein sequence ID" value="MCZ4583583.1"/>
    <property type="molecule type" value="Genomic_DNA"/>
</dbReference>